<reference evidence="6" key="3">
    <citation type="submission" date="2019-06" db="EMBL/GenBank/DDBJ databases">
        <title>A comparative analysis of the Nautiliaceae.</title>
        <authorList>
            <person name="Grosche A."/>
            <person name="Smedile F."/>
            <person name="Vetriani C."/>
        </authorList>
    </citation>
    <scope>NUCLEOTIDE SEQUENCE</scope>
    <source>
        <strain evidence="6">TB6</strain>
    </source>
</reference>
<evidence type="ECO:0000256" key="1">
    <source>
        <dbReference type="ARBA" id="ARBA00006964"/>
    </source>
</evidence>
<dbReference type="InterPro" id="IPR036069">
    <property type="entry name" value="DUF34/NIF3_sf"/>
</dbReference>
<evidence type="ECO:0000313" key="7">
    <source>
        <dbReference type="EMBL" id="ROR39492.1"/>
    </source>
</evidence>
<dbReference type="PANTHER" id="PTHR13799:SF14">
    <property type="entry name" value="GTP CYCLOHYDROLASE 1 TYPE 2 HOMOLOG"/>
    <property type="match status" value="1"/>
</dbReference>
<reference evidence="7 8" key="2">
    <citation type="submission" date="2018-11" db="EMBL/GenBank/DDBJ databases">
        <title>Genomic Encyclopedia of Type Strains, Phase IV (KMG-IV): sequencing the most valuable type-strain genomes for metagenomic binning, comparative biology and taxonomic classification.</title>
        <authorList>
            <person name="Goeker M."/>
        </authorList>
    </citation>
    <scope>NUCLEOTIDE SEQUENCE [LARGE SCALE GENOMIC DNA]</scope>
    <source>
        <strain evidence="7 8">DSM 27783</strain>
    </source>
</reference>
<dbReference type="RefSeq" id="WP_123352823.1">
    <property type="nucleotide sequence ID" value="NZ_CP027432.2"/>
</dbReference>
<protein>
    <recommendedName>
        <fullName evidence="3">GTP cyclohydrolase 1 type 2 homolog</fullName>
    </recommendedName>
</protein>
<dbReference type="InterPro" id="IPR002678">
    <property type="entry name" value="DUF34/NIF3"/>
</dbReference>
<dbReference type="GO" id="GO:0046872">
    <property type="term" value="F:metal ion binding"/>
    <property type="evidence" value="ECO:0007669"/>
    <property type="project" value="UniProtKB-KW"/>
</dbReference>
<dbReference type="Proteomes" id="UP000272781">
    <property type="component" value="Unassembled WGS sequence"/>
</dbReference>
<gene>
    <name evidence="6" type="ORF">C6V80_07940</name>
    <name evidence="7" type="ORF">EDC58_1432</name>
</gene>
<feature type="binding site" evidence="5">
    <location>
        <position position="62"/>
    </location>
    <ligand>
        <name>a divalent metal cation</name>
        <dbReference type="ChEBI" id="CHEBI:60240"/>
        <label>1</label>
    </ligand>
</feature>
<evidence type="ECO:0000313" key="6">
    <source>
        <dbReference type="EMBL" id="QCI28901.1"/>
    </source>
</evidence>
<proteinExistence type="inferred from homology"/>
<name>A0AAJ4RC72_9BACT</name>
<feature type="binding site" evidence="5">
    <location>
        <position position="209"/>
    </location>
    <ligand>
        <name>a divalent metal cation</name>
        <dbReference type="ChEBI" id="CHEBI:60240"/>
        <label>1</label>
    </ligand>
</feature>
<dbReference type="GO" id="GO:0005737">
    <property type="term" value="C:cytoplasm"/>
    <property type="evidence" value="ECO:0007669"/>
    <property type="project" value="TreeGrafter"/>
</dbReference>
<dbReference type="EMBL" id="RJVK01000003">
    <property type="protein sequence ID" value="ROR39492.1"/>
    <property type="molecule type" value="Genomic_DNA"/>
</dbReference>
<evidence type="ECO:0000256" key="3">
    <source>
        <dbReference type="ARBA" id="ARBA00022112"/>
    </source>
</evidence>
<evidence type="ECO:0000313" key="9">
    <source>
        <dbReference type="Proteomes" id="UP000298805"/>
    </source>
</evidence>
<feature type="binding site" evidence="5">
    <location>
        <position position="101"/>
    </location>
    <ligand>
        <name>a divalent metal cation</name>
        <dbReference type="ChEBI" id="CHEBI:60240"/>
        <label>1</label>
    </ligand>
</feature>
<dbReference type="Proteomes" id="UP000298805">
    <property type="component" value="Chromosome"/>
</dbReference>
<evidence type="ECO:0000256" key="2">
    <source>
        <dbReference type="ARBA" id="ARBA00011643"/>
    </source>
</evidence>
<dbReference type="EMBL" id="CP027432">
    <property type="protein sequence ID" value="QCI28901.1"/>
    <property type="molecule type" value="Genomic_DNA"/>
</dbReference>
<dbReference type="AlphaFoldDB" id="A0AAJ4RC72"/>
<feature type="binding site" evidence="5">
    <location>
        <position position="205"/>
    </location>
    <ligand>
        <name>a divalent metal cation</name>
        <dbReference type="ChEBI" id="CHEBI:60240"/>
        <label>1</label>
    </ligand>
</feature>
<keyword evidence="9" id="KW-1185">Reference proteome</keyword>
<accession>A0AAJ4RC72</accession>
<feature type="binding site" evidence="5">
    <location>
        <position position="63"/>
    </location>
    <ligand>
        <name>a divalent metal cation</name>
        <dbReference type="ChEBI" id="CHEBI:60240"/>
        <label>1</label>
    </ligand>
</feature>
<evidence type="ECO:0000256" key="4">
    <source>
        <dbReference type="ARBA" id="ARBA00022723"/>
    </source>
</evidence>
<evidence type="ECO:0000256" key="5">
    <source>
        <dbReference type="PIRSR" id="PIRSR602678-1"/>
    </source>
</evidence>
<dbReference type="Gene3D" id="3.40.1390.30">
    <property type="entry name" value="NIF3 (NGG1p interacting factor 3)-like"/>
    <property type="match status" value="2"/>
</dbReference>
<evidence type="ECO:0000313" key="8">
    <source>
        <dbReference type="Proteomes" id="UP000272781"/>
    </source>
</evidence>
<dbReference type="PANTHER" id="PTHR13799">
    <property type="entry name" value="NGG1 INTERACTING FACTOR 3"/>
    <property type="match status" value="1"/>
</dbReference>
<comment type="subunit">
    <text evidence="2">Homohexamer.</text>
</comment>
<dbReference type="NCBIfam" id="TIGR00486">
    <property type="entry name" value="YbgI_SA1388"/>
    <property type="match status" value="1"/>
</dbReference>
<dbReference type="FunFam" id="3.40.1390.30:FF:000001">
    <property type="entry name" value="GTP cyclohydrolase 1 type 2"/>
    <property type="match status" value="1"/>
</dbReference>
<dbReference type="SUPFAM" id="SSF102705">
    <property type="entry name" value="NIF3 (NGG1p interacting factor 3)-like"/>
    <property type="match status" value="1"/>
</dbReference>
<organism evidence="7 8">
    <name type="scientific">Caminibacter pacificus</name>
    <dbReference type="NCBI Taxonomy" id="1424653"/>
    <lineage>
        <taxon>Bacteria</taxon>
        <taxon>Pseudomonadati</taxon>
        <taxon>Campylobacterota</taxon>
        <taxon>Epsilonproteobacteria</taxon>
        <taxon>Nautiliales</taxon>
        <taxon>Nautiliaceae</taxon>
        <taxon>Caminibacter</taxon>
    </lineage>
</organism>
<reference evidence="9" key="1">
    <citation type="submission" date="2018-03" db="EMBL/GenBank/DDBJ databases">
        <title>A comparative analysis of the Nautiliaceae.</title>
        <authorList>
            <person name="Grosche A."/>
            <person name="Smedile F."/>
            <person name="Vetriani C."/>
        </authorList>
    </citation>
    <scope>NUCLEOTIDE SEQUENCE [LARGE SCALE GENOMIC DNA]</scope>
    <source>
        <strain evidence="9">TB6</strain>
    </source>
</reference>
<sequence length="242" mass="27604">MKVRTIYDFLNEVSPFEYQEEWDNSGLNVGDYNQEVKKIYLSLDIDESVIEKVEDNSLIITHHPLIFRGIKRVVPNSFSTKFLIKLIRKNVSLIAMHTNFDKTHLNNYFATKVLGLSGVAEDFVFYSDVFMSFDELVNLVKDKMNLEKIKVVKTKDFIEKVAITTGAGMSLLSGIKADCFLTGDIKYHEAMDAKARGISLIDIGHYDSEKYFTDVLYKAIDGEIGFDVEIIKINSQNPFSLI</sequence>
<keyword evidence="4 5" id="KW-0479">Metal-binding</keyword>
<dbReference type="Pfam" id="PF01784">
    <property type="entry name" value="DUF34_NIF3"/>
    <property type="match status" value="1"/>
</dbReference>
<comment type="similarity">
    <text evidence="1">Belongs to the GTP cyclohydrolase I type 2/NIF3 family.</text>
</comment>